<sequence>MGDDTNNLRSEGAKLSSSARASILGRVMISRIYGHDDLQAVLGELEEGVPFQRLWSTGGRPVENHAPLVNKGQQTEEAGSTTTAPPDIVIFTEIDYHFKWMRLQSNGGRLYELYGQLMRCLRALASISTDSDASDRHRLIFVLNSTLTRRPETGSSAATAVGAADDGIFDGADERHQPAPVQVVDQDAAYRLALAALQRGLHSGRSDVFRLCCDQLAKAQRIEPRYKTLLDYYCSLHICLTRLPADLVDMWGSSEGGSMGPADSSLWVAAVESDETEVGQRAGDRVGIIYQSRGIVQDASIP</sequence>
<name>A0ABP0CQR7_9PEZI</name>
<reference evidence="1 2" key="1">
    <citation type="submission" date="2024-01" db="EMBL/GenBank/DDBJ databases">
        <authorList>
            <person name="Allen C."/>
            <person name="Tagirdzhanova G."/>
        </authorList>
    </citation>
    <scope>NUCLEOTIDE SEQUENCE [LARGE SCALE GENOMIC DNA]</scope>
</reference>
<keyword evidence="2" id="KW-1185">Reference proteome</keyword>
<gene>
    <name evidence="1" type="ORF">SBRCBS47491_008950</name>
</gene>
<evidence type="ECO:0000313" key="1">
    <source>
        <dbReference type="EMBL" id="CAK7234445.1"/>
    </source>
</evidence>
<dbReference type="EMBL" id="CAWUHC010000128">
    <property type="protein sequence ID" value="CAK7234445.1"/>
    <property type="molecule type" value="Genomic_DNA"/>
</dbReference>
<comment type="caution">
    <text evidence="1">The sequence shown here is derived from an EMBL/GenBank/DDBJ whole genome shotgun (WGS) entry which is preliminary data.</text>
</comment>
<organism evidence="1 2">
    <name type="scientific">Sporothrix bragantina</name>
    <dbReference type="NCBI Taxonomy" id="671064"/>
    <lineage>
        <taxon>Eukaryota</taxon>
        <taxon>Fungi</taxon>
        <taxon>Dikarya</taxon>
        <taxon>Ascomycota</taxon>
        <taxon>Pezizomycotina</taxon>
        <taxon>Sordariomycetes</taxon>
        <taxon>Sordariomycetidae</taxon>
        <taxon>Ophiostomatales</taxon>
        <taxon>Ophiostomataceae</taxon>
        <taxon>Sporothrix</taxon>
    </lineage>
</organism>
<evidence type="ECO:0000313" key="2">
    <source>
        <dbReference type="Proteomes" id="UP001642406"/>
    </source>
</evidence>
<protein>
    <submittedName>
        <fullName evidence="1">Uncharacterized protein</fullName>
    </submittedName>
</protein>
<dbReference type="Proteomes" id="UP001642406">
    <property type="component" value="Unassembled WGS sequence"/>
</dbReference>
<proteinExistence type="predicted"/>
<accession>A0ABP0CQR7</accession>